<keyword evidence="4 7" id="KW-1133">Transmembrane helix</keyword>
<dbReference type="Gene3D" id="1.20.1250.20">
    <property type="entry name" value="MFS general substrate transporter like domains"/>
    <property type="match status" value="1"/>
</dbReference>
<feature type="transmembrane region" description="Helical" evidence="7">
    <location>
        <begin position="448"/>
        <end position="470"/>
    </location>
</feature>
<dbReference type="SUPFAM" id="SSF103473">
    <property type="entry name" value="MFS general substrate transporter"/>
    <property type="match status" value="1"/>
</dbReference>
<evidence type="ECO:0000256" key="5">
    <source>
        <dbReference type="ARBA" id="ARBA00023136"/>
    </source>
</evidence>
<gene>
    <name evidence="8" type="ORF">LIPSTDRAFT_4132</name>
</gene>
<dbReference type="GO" id="GO:0022857">
    <property type="term" value="F:transmembrane transporter activity"/>
    <property type="evidence" value="ECO:0007669"/>
    <property type="project" value="InterPro"/>
</dbReference>
<dbReference type="Pfam" id="PF07690">
    <property type="entry name" value="MFS_1"/>
    <property type="match status" value="1"/>
</dbReference>
<dbReference type="Proteomes" id="UP000094385">
    <property type="component" value="Unassembled WGS sequence"/>
</dbReference>
<proteinExistence type="inferred from homology"/>
<feature type="transmembrane region" description="Helical" evidence="7">
    <location>
        <begin position="329"/>
        <end position="348"/>
    </location>
</feature>
<organism evidence="8 9">
    <name type="scientific">Lipomyces starkeyi NRRL Y-11557</name>
    <dbReference type="NCBI Taxonomy" id="675824"/>
    <lineage>
        <taxon>Eukaryota</taxon>
        <taxon>Fungi</taxon>
        <taxon>Dikarya</taxon>
        <taxon>Ascomycota</taxon>
        <taxon>Saccharomycotina</taxon>
        <taxon>Lipomycetes</taxon>
        <taxon>Lipomycetales</taxon>
        <taxon>Lipomycetaceae</taxon>
        <taxon>Lipomyces</taxon>
    </lineage>
</organism>
<dbReference type="GO" id="GO:0016020">
    <property type="term" value="C:membrane"/>
    <property type="evidence" value="ECO:0007669"/>
    <property type="project" value="UniProtKB-SubCell"/>
</dbReference>
<evidence type="ECO:0000256" key="7">
    <source>
        <dbReference type="SAM" id="Phobius"/>
    </source>
</evidence>
<evidence type="ECO:0000256" key="1">
    <source>
        <dbReference type="ARBA" id="ARBA00004141"/>
    </source>
</evidence>
<dbReference type="InterPro" id="IPR036259">
    <property type="entry name" value="MFS_trans_sf"/>
</dbReference>
<dbReference type="FunFam" id="1.20.1250.20:FF:000065">
    <property type="entry name" value="Putative MFS pantothenate transporter"/>
    <property type="match status" value="1"/>
</dbReference>
<keyword evidence="3 7" id="KW-0812">Transmembrane</keyword>
<dbReference type="InterPro" id="IPR011701">
    <property type="entry name" value="MFS"/>
</dbReference>
<accession>A0A1E3Q566</accession>
<dbReference type="PANTHER" id="PTHR43791">
    <property type="entry name" value="PERMEASE-RELATED"/>
    <property type="match status" value="1"/>
</dbReference>
<evidence type="ECO:0000313" key="8">
    <source>
        <dbReference type="EMBL" id="ODQ72760.1"/>
    </source>
</evidence>
<sequence length="534" mass="61274">MAVWPFNRHEVTMEMIDQDPTCDPYYDPPGWKPAKWRVTMSFFWESIAKPPGERRYVNKLDRGLLFYLMMSYFIKSLDQKNINNAYVSGMKEALHLNGNEYNYFTTLFNVGYLIGSIPSQISLSFARPSIMIPSCEVFWTVMVMLQCRATSAKYIYVCRFLQGFAESICFPTMMMIIGSWYKPEEIAKRVVIWDMTGSIAAMFSGYLQAAIYTNLNGVGGFAGWQWLFIVDGVISLPIGLFGFFAIPDFPTTTRALWLTNRDKEYSIRRMTEVGKKGTKKMTVKRFFQIFTSWRFWAFITPYAAYITGAGTYMNLWLKAVGYDVQMTNILPTIGNAIALVSAYFFAILSDLTRWRWQISIATLLPYVFGNLVLGIWNVPFGWKFAANLVPNIGSSFFPQFMAWISEVFQDDTELRGYLPAIGNAIWYCQYAWFPVVAFPAEKAPHYPWGYWAALGLTIVNIIGIYTCYLAHMWDVKRRGLVVNKYGLYVDREELVDYSTSSLDGIKGGEITGNVHELGSIDVERDSDLIYPKEK</sequence>
<name>A0A1E3Q566_LIPST</name>
<evidence type="ECO:0000256" key="3">
    <source>
        <dbReference type="ARBA" id="ARBA00022692"/>
    </source>
</evidence>
<evidence type="ECO:0000256" key="4">
    <source>
        <dbReference type="ARBA" id="ARBA00022989"/>
    </source>
</evidence>
<dbReference type="AlphaFoldDB" id="A0A1E3Q566"/>
<comment type="similarity">
    <text evidence="6">Belongs to the major facilitator superfamily. Allantoate permease family.</text>
</comment>
<keyword evidence="9" id="KW-1185">Reference proteome</keyword>
<keyword evidence="5 7" id="KW-0472">Membrane</keyword>
<evidence type="ECO:0000256" key="6">
    <source>
        <dbReference type="ARBA" id="ARBA00037968"/>
    </source>
</evidence>
<dbReference type="STRING" id="675824.A0A1E3Q566"/>
<comment type="subcellular location">
    <subcellularLocation>
        <location evidence="1">Membrane</location>
        <topology evidence="1">Multi-pass membrane protein</topology>
    </subcellularLocation>
</comment>
<evidence type="ECO:0000313" key="9">
    <source>
        <dbReference type="Proteomes" id="UP000094385"/>
    </source>
</evidence>
<feature type="transmembrane region" description="Helical" evidence="7">
    <location>
        <begin position="190"/>
        <end position="212"/>
    </location>
</feature>
<feature type="transmembrane region" description="Helical" evidence="7">
    <location>
        <begin position="360"/>
        <end position="378"/>
    </location>
</feature>
<evidence type="ECO:0008006" key="10">
    <source>
        <dbReference type="Google" id="ProtNLM"/>
    </source>
</evidence>
<protein>
    <recommendedName>
        <fullName evidence="10">Major facilitator superfamily (MFS) profile domain-containing protein</fullName>
    </recommendedName>
</protein>
<dbReference type="PANTHER" id="PTHR43791:SF43">
    <property type="entry name" value="MAJOR FACILITATOR SUPERFAMILY (MFS) PROFILE DOMAIN-CONTAINING PROTEIN"/>
    <property type="match status" value="1"/>
</dbReference>
<feature type="transmembrane region" description="Helical" evidence="7">
    <location>
        <begin position="295"/>
        <end position="317"/>
    </location>
</feature>
<dbReference type="OrthoDB" id="3639251at2759"/>
<keyword evidence="2" id="KW-0813">Transport</keyword>
<dbReference type="EMBL" id="KV454295">
    <property type="protein sequence ID" value="ODQ72760.1"/>
    <property type="molecule type" value="Genomic_DNA"/>
</dbReference>
<feature type="transmembrane region" description="Helical" evidence="7">
    <location>
        <begin position="224"/>
        <end position="246"/>
    </location>
</feature>
<reference evidence="8 9" key="1">
    <citation type="journal article" date="2016" name="Proc. Natl. Acad. Sci. U.S.A.">
        <title>Comparative genomics of biotechnologically important yeasts.</title>
        <authorList>
            <person name="Riley R."/>
            <person name="Haridas S."/>
            <person name="Wolfe K.H."/>
            <person name="Lopes M.R."/>
            <person name="Hittinger C.T."/>
            <person name="Goeker M."/>
            <person name="Salamov A.A."/>
            <person name="Wisecaver J.H."/>
            <person name="Long T.M."/>
            <person name="Calvey C.H."/>
            <person name="Aerts A.L."/>
            <person name="Barry K.W."/>
            <person name="Choi C."/>
            <person name="Clum A."/>
            <person name="Coughlan A.Y."/>
            <person name="Deshpande S."/>
            <person name="Douglass A.P."/>
            <person name="Hanson S.J."/>
            <person name="Klenk H.-P."/>
            <person name="LaButti K.M."/>
            <person name="Lapidus A."/>
            <person name="Lindquist E.A."/>
            <person name="Lipzen A.M."/>
            <person name="Meier-Kolthoff J.P."/>
            <person name="Ohm R.A."/>
            <person name="Otillar R.P."/>
            <person name="Pangilinan J.L."/>
            <person name="Peng Y."/>
            <person name="Rokas A."/>
            <person name="Rosa C.A."/>
            <person name="Scheuner C."/>
            <person name="Sibirny A.A."/>
            <person name="Slot J.C."/>
            <person name="Stielow J.B."/>
            <person name="Sun H."/>
            <person name="Kurtzman C.P."/>
            <person name="Blackwell M."/>
            <person name="Grigoriev I.V."/>
            <person name="Jeffries T.W."/>
        </authorList>
    </citation>
    <scope>NUCLEOTIDE SEQUENCE [LARGE SCALE GENOMIC DNA]</scope>
    <source>
        <strain evidence="8 9">NRRL Y-11557</strain>
    </source>
</reference>
<evidence type="ECO:0000256" key="2">
    <source>
        <dbReference type="ARBA" id="ARBA00022448"/>
    </source>
</evidence>